<dbReference type="InterPro" id="IPR056884">
    <property type="entry name" value="NPHP3-like_N"/>
</dbReference>
<sequence length="1201" mass="133607">MSGLEPLVALGLACNVFQIVSFAREVYQVSKTVLETGDVPPPALASTLEDLAKVFRDVESTTAASNANLTSRDLELVKIAKECSGAAVALKQKLDKTPATPTSGKGRWSGSWVAVKAVAGASSRKKKLEKLGKLVETHQKALETRLLANICTKTDAIKVSQQTNLESLDIRLQGFIKLVSQGETRMSALLSQETTNVKEHITAKAHELGQNLGQISRDNERAYQEISQATVEVGAKITILTRRTDDKAGQDRKHARRDRLLKSLKYETMNERRNQIEHPHTETFQWIFGDAPTSAGQLAGRPSDQLDGAFQQIRKAAAGFIEWARDQSSQTFWISGKPGSGKSTLMKFLAENPKTLKLLDSASPDASQTVVLSHFIWSAGQPMEATVKGLLCSLLHQILSEQSASEAVLEKYPSTRTKDFISDWSEKELQDVLLETLSDFDRPLCLFINGLDEISSSDGQFQVLDIIKGLSRAPLAVVKTCVSSRPEPILQQSLSQYPMFKIQDLTRFDIERFAAHSLKIAFEGSQLNFGEDDLKDNGKLLKHICQMADGVFLWVALAVRSLKTGLVKGDGPKELDQRLQALPSDLATLYNSMWDRLGNDKEIYQRDAAKYFKLLWIKPFLMYGLWERRNSLVLILLAYDRLLSQRILKDYNVNRRPISSDTLSYDLKRQRIGLEARCAGLVEVRSSPSGHIGLEQDDCDGSPDWYADKLYFIHRSARDFLLYQSGPKRLLDKDNSTRGMLLNSIALAHLAACCLEGDLLSRPETELLPQVIALVSRILRTPGDGTYSVPHQLVVDCGRLIGRTYRRPRRPRLQACRHYNFGAILSWCLPIELLKTAFLSIPRGLCGKYAAYLFISAMGRIEQGQGLHFPTGIMEPRGELNPSPEVNWLCEIAQAVDLGFQGVVCSNLHYVGSAVKGCFKFNAPHTPLSATVQCLQTWTWRYWEESGEMRFLTRYNLGAYIRNILRSLLTGSSDQGHLSYPTIITIRTPLSPAVASASGMKIPATFSASKPAFVWQLVTEIEALGETSSVREYGRLAVVVKTNMRLAVGLLAADMRRWGQEDLCGLLLHQLGKDSASSSLSDLPLDDSENSLSPSTTTTWEPRNLVRLEDIFSSYLKSGLAEGRPSHAEAGSQRKNLSQDLQSLIEDIRDSVDGDSTVEESWWDAGERWARGGTFWKNVRPFPPEGDVLGKIYSSWVVDDE</sequence>
<evidence type="ECO:0000256" key="1">
    <source>
        <dbReference type="ARBA" id="ARBA00022737"/>
    </source>
</evidence>
<feature type="region of interest" description="Disordered" evidence="2">
    <location>
        <begin position="1078"/>
        <end position="1098"/>
    </location>
</feature>
<dbReference type="Gene3D" id="3.40.50.300">
    <property type="entry name" value="P-loop containing nucleotide triphosphate hydrolases"/>
    <property type="match status" value="1"/>
</dbReference>
<dbReference type="PANTHER" id="PTHR10039:SF5">
    <property type="entry name" value="NACHT DOMAIN-CONTAINING PROTEIN"/>
    <property type="match status" value="1"/>
</dbReference>
<dbReference type="AlphaFoldDB" id="A0AA40F656"/>
<reference evidence="4" key="1">
    <citation type="submission" date="2023-06" db="EMBL/GenBank/DDBJ databases">
        <title>Genome-scale phylogeny and comparative genomics of the fungal order Sordariales.</title>
        <authorList>
            <consortium name="Lawrence Berkeley National Laboratory"/>
            <person name="Hensen N."/>
            <person name="Bonometti L."/>
            <person name="Westerberg I."/>
            <person name="Brannstrom I.O."/>
            <person name="Guillou S."/>
            <person name="Cros-Aarteil S."/>
            <person name="Calhoun S."/>
            <person name="Haridas S."/>
            <person name="Kuo A."/>
            <person name="Mondo S."/>
            <person name="Pangilinan J."/>
            <person name="Riley R."/>
            <person name="LaButti K."/>
            <person name="Andreopoulos B."/>
            <person name="Lipzen A."/>
            <person name="Chen C."/>
            <person name="Yanf M."/>
            <person name="Daum C."/>
            <person name="Ng V."/>
            <person name="Clum A."/>
            <person name="Steindorff A."/>
            <person name="Ohm R."/>
            <person name="Martin F."/>
            <person name="Silar P."/>
            <person name="Natvig D."/>
            <person name="Lalanne C."/>
            <person name="Gautier V."/>
            <person name="Ament-velasquez S.L."/>
            <person name="Kruys A."/>
            <person name="Hutchinson M.I."/>
            <person name="Powell A.J."/>
            <person name="Barry K."/>
            <person name="Miller A.N."/>
            <person name="Grigoriev I.V."/>
            <person name="Debuchy R."/>
            <person name="Gladieux P."/>
            <person name="Thoren M.H."/>
            <person name="Johannesson H."/>
        </authorList>
    </citation>
    <scope>NUCLEOTIDE SEQUENCE</scope>
    <source>
        <strain evidence="4">SMH3187-1</strain>
    </source>
</reference>
<protein>
    <recommendedName>
        <fullName evidence="3">Nephrocystin 3-like N-terminal domain-containing protein</fullName>
    </recommendedName>
</protein>
<evidence type="ECO:0000256" key="2">
    <source>
        <dbReference type="SAM" id="MobiDB-lite"/>
    </source>
</evidence>
<keyword evidence="1" id="KW-0677">Repeat</keyword>
<dbReference type="EMBL" id="JAUKUD010000002">
    <property type="protein sequence ID" value="KAK0751894.1"/>
    <property type="molecule type" value="Genomic_DNA"/>
</dbReference>
<dbReference type="SUPFAM" id="SSF52540">
    <property type="entry name" value="P-loop containing nucleoside triphosphate hydrolases"/>
    <property type="match status" value="1"/>
</dbReference>
<evidence type="ECO:0000259" key="3">
    <source>
        <dbReference type="Pfam" id="PF24883"/>
    </source>
</evidence>
<proteinExistence type="predicted"/>
<accession>A0AA40F656</accession>
<dbReference type="Pfam" id="PF24883">
    <property type="entry name" value="NPHP3_N"/>
    <property type="match status" value="1"/>
</dbReference>
<dbReference type="InterPro" id="IPR027417">
    <property type="entry name" value="P-loop_NTPase"/>
</dbReference>
<organism evidence="4 5">
    <name type="scientific">Schizothecium vesticola</name>
    <dbReference type="NCBI Taxonomy" id="314040"/>
    <lineage>
        <taxon>Eukaryota</taxon>
        <taxon>Fungi</taxon>
        <taxon>Dikarya</taxon>
        <taxon>Ascomycota</taxon>
        <taxon>Pezizomycotina</taxon>
        <taxon>Sordariomycetes</taxon>
        <taxon>Sordariomycetidae</taxon>
        <taxon>Sordariales</taxon>
        <taxon>Schizotheciaceae</taxon>
        <taxon>Schizothecium</taxon>
    </lineage>
</organism>
<evidence type="ECO:0000313" key="4">
    <source>
        <dbReference type="EMBL" id="KAK0751894.1"/>
    </source>
</evidence>
<dbReference type="PANTHER" id="PTHR10039">
    <property type="entry name" value="AMELOGENIN"/>
    <property type="match status" value="1"/>
</dbReference>
<dbReference type="Proteomes" id="UP001172155">
    <property type="component" value="Unassembled WGS sequence"/>
</dbReference>
<keyword evidence="5" id="KW-1185">Reference proteome</keyword>
<gene>
    <name evidence="4" type="ORF">B0T18DRAFT_79374</name>
</gene>
<comment type="caution">
    <text evidence="4">The sequence shown here is derived from an EMBL/GenBank/DDBJ whole genome shotgun (WGS) entry which is preliminary data.</text>
</comment>
<evidence type="ECO:0000313" key="5">
    <source>
        <dbReference type="Proteomes" id="UP001172155"/>
    </source>
</evidence>
<feature type="domain" description="Nephrocystin 3-like N-terminal" evidence="3">
    <location>
        <begin position="319"/>
        <end position="485"/>
    </location>
</feature>
<name>A0AA40F656_9PEZI</name>